<name>A0A0A8ZDH9_ARUDO</name>
<reference evidence="1" key="2">
    <citation type="journal article" date="2015" name="Data Brief">
        <title>Shoot transcriptome of the giant reed, Arundo donax.</title>
        <authorList>
            <person name="Barrero R.A."/>
            <person name="Guerrero F.D."/>
            <person name="Moolhuijzen P."/>
            <person name="Goolsby J.A."/>
            <person name="Tidwell J."/>
            <person name="Bellgard S.E."/>
            <person name="Bellgard M.I."/>
        </authorList>
    </citation>
    <scope>NUCLEOTIDE SEQUENCE</scope>
    <source>
        <tissue evidence="1">Shoot tissue taken approximately 20 cm above the soil surface</tissue>
    </source>
</reference>
<dbReference type="AlphaFoldDB" id="A0A0A8ZDH9"/>
<accession>A0A0A8ZDH9</accession>
<protein>
    <submittedName>
        <fullName evidence="1">Uncharacterized protein</fullName>
    </submittedName>
</protein>
<organism evidence="1">
    <name type="scientific">Arundo donax</name>
    <name type="common">Giant reed</name>
    <name type="synonym">Donax arundinaceus</name>
    <dbReference type="NCBI Taxonomy" id="35708"/>
    <lineage>
        <taxon>Eukaryota</taxon>
        <taxon>Viridiplantae</taxon>
        <taxon>Streptophyta</taxon>
        <taxon>Embryophyta</taxon>
        <taxon>Tracheophyta</taxon>
        <taxon>Spermatophyta</taxon>
        <taxon>Magnoliopsida</taxon>
        <taxon>Liliopsida</taxon>
        <taxon>Poales</taxon>
        <taxon>Poaceae</taxon>
        <taxon>PACMAD clade</taxon>
        <taxon>Arundinoideae</taxon>
        <taxon>Arundineae</taxon>
        <taxon>Arundo</taxon>
    </lineage>
</organism>
<evidence type="ECO:0000313" key="1">
    <source>
        <dbReference type="EMBL" id="JAD35703.1"/>
    </source>
</evidence>
<dbReference type="EMBL" id="GBRH01262192">
    <property type="protein sequence ID" value="JAD35703.1"/>
    <property type="molecule type" value="Transcribed_RNA"/>
</dbReference>
<sequence>MAILAKSLMPATARVNINDLIKSLLGPLSDGTSTKFSSHTFDVILNITARACSARCANMLTNGGVTKLLELLQMGSSPWTKSVEVFEIFQKVLVAPLSMSLFQG</sequence>
<proteinExistence type="predicted"/>
<reference evidence="1" key="1">
    <citation type="submission" date="2014-09" db="EMBL/GenBank/DDBJ databases">
        <authorList>
            <person name="Magalhaes I.L.F."/>
            <person name="Oliveira U."/>
            <person name="Santos F.R."/>
            <person name="Vidigal T.H.D.A."/>
            <person name="Brescovit A.D."/>
            <person name="Santos A.J."/>
        </authorList>
    </citation>
    <scope>NUCLEOTIDE SEQUENCE</scope>
    <source>
        <tissue evidence="1">Shoot tissue taken approximately 20 cm above the soil surface</tissue>
    </source>
</reference>